<accession>A0A914A3L9</accession>
<evidence type="ECO:0000259" key="1">
    <source>
        <dbReference type="PROSITE" id="PS50184"/>
    </source>
</evidence>
<reference evidence="2" key="1">
    <citation type="submission" date="2022-11" db="UniProtKB">
        <authorList>
            <consortium name="EnsemblMetazoa"/>
        </authorList>
    </citation>
    <scope>IDENTIFICATION</scope>
</reference>
<feature type="domain" description="VWFC" evidence="1">
    <location>
        <begin position="29"/>
        <end position="86"/>
    </location>
</feature>
<dbReference type="PANTHER" id="PTHR46439:SF3">
    <property type="entry name" value="RE54525P"/>
    <property type="match status" value="1"/>
</dbReference>
<dbReference type="PANTHER" id="PTHR46439">
    <property type="entry name" value="CYSTEINE-RICH MOTOR NEURON 1 PROTEIN"/>
    <property type="match status" value="1"/>
</dbReference>
<protein>
    <recommendedName>
        <fullName evidence="1">VWFC domain-containing protein</fullName>
    </recommendedName>
</protein>
<dbReference type="Proteomes" id="UP000887568">
    <property type="component" value="Unplaced"/>
</dbReference>
<sequence>MWSTGGIVESELASDLSFSIGSSFVEPLLPCPHLSEIYMHGETWQYDDCTTCTCDNSTTKCVIESCQDLPCTDRIFVDGECCGKCPFYAIITSLSPVLSGLRPFVTEGNTRRVQLNMDVGFVNSDDTTTIRGKRLWQLSTWISRDPRGEGPQIAFVEQVLTVDQQATTLLKRSPFRFRNINYAADLVGETCAVVKYICVRFAQEPTANPSFFFSAEPDEEVLTECILAPPCQGVVARGLTWNYRASTVIAGQANPLFIMATAHFMETSRSVSGTGLWRLGIFGSRSEFGYGERFNYVNQTLKAVDANKPLVPGTSADIKYAEAMAYFDIAAIGCNGFNYACMELTKGDNAEPDFTFSVFDDREGDDIFTVCEMATCRAVSQIREVNTELIMGSIVDNRPVNPFSITMEVSGDNVGAAGMDLWRVSAFGSNSPQGLGPKLNYQTQVLSEEQQDITLELLRPMHLGAINFNFDMTGLTCLEVSYICLTFNKLEESTTVFSLNPVTEEVLTNCKPTECDAVFARHLSWDHESEQVTLGLKSPITISSMVEFTPTGKNVSGTNLWKLSLFGSKNKQGTGDRFTPIEQLLTDSQTAMTMRSGSPLHFDDLRTEFDVGWLGCGEFQFLCLEFARGDNPEPEFHLLYETNTTSLVTCKRSTCESVLNLENFQVELVRGSVVDGSPTNRFVLRSSMLSPDLGISGDDLWQMTAFGSRNADGVGQRYYEQAQVLDRVQQDMGVETGQELNFDPIRLNFDMTRLSCRDVRYLCLTLEKNPSSSVDFSLSAEDGLTRCVEVECEGVFARSLNWQYRPVSVTLGQDSPLVINATVQMTDLGSTLSGSNLWQLGIFGSKSATGEGPRYNRQKQILSRRQARLEYSPLGSQLRFDQTGTTFDIGAIGCSEFTHLCLEFGKAESPRPQFPFFTEDGASTLVQCQERACSANVGIKPLSTRLRQGSIVDNRPINRIRMDASTQSVDLGVAGNNLWRLSTFGSSNNNGTGTRYGEQLQALNQRQRGTTLPPDGGELDFGSIEFNFDMTEMGCAEVRFMCMSFSRDPGASLEFTLIPQPESALTSCQPLDCEGVYAESLSFDLETPELILGQKSPVIVHANVTMSDISADVSGEQLWKLSLFGSQNPDGQGERFGTSSQILSEELEGLDYERGSPLVFPESISLFNIGAIGCKKGMYVCLEFGQTNRPRPQFHFFTVTGEPTLITCQERSCESAIRFNPLQTTLISGSVVDDRTQNRIQMGVSIDGSTVGMTGSRLWELSTFASSNPDGSGKRYLERQQVLNGAQADSALLPGQPLNFGNVDFNFDMTGRGCGEVQYACVTLQRNPRASIEFDIEAQPDESALTSCQRLDCDGVFFESMNWLYETDPVMLGEETGMDVHAMIQSKAGTRDVQGEGLWQLNLFASRNPDGSEDRLGLKRQILDEQTASQPLEGSTPLNLLNVRTAFDLSRVGCSEYLYLCLEFARGRIPNPPFYMFTTAGTPTLISCQTQPCQSAVDIVDVASTPVIGDVVEERPLNLLTFNLTAFSSPSSVGLAGSNLWRVTVFGSNSRQGEGPELNPQEQALAGSQADMDLKPGGRVEFGPLNVNYNMLGVDCTSISYVCARLGKNPSASVDYTLQATPDESVLTQCQPVNCRGVLAESLTWGYNARNTIINQPSPITVDATVDMSDSRQLSGSGLWRMGLFASQNGDGTGPRLNYTEQILDARAAGTPLATNYPLSIGGVQTEFDIGSLGCAEFTHLCAEFSQGENPSPGFKFEVSGSGEMITKCMEVECAADVTLSGLSAVLTNNKVKEGSGNQFRLQVRATPGRDTKGVAGSGLWQLSAYVTSDPSSDEKLALRTQTLTLQQEDLTLQPRQILDFGNVEYKHDLTGVQCSQTGYLCVELNKGPSPSTTFNLLTVPEGSPLKACNPLQCKGVQVDRIDWSYEASNVIPGKQTPFAIQASISMTEDTRELSGKGLWRLGLFGSRNPDGSGERHDYVRQTLNRDQSGSPITSGGNVDLADINTQFDAGTVGCTDYQYICLEVAKGDTADPDFTFGVTNHRSDSTAEEMVSCKKAPCDARAEFINLNAALTDNNPILEDNRDNEVYMSVLALASLQSSAIMGENLWQLKAYLSSDENGRGRQYALQPQILTSSEQRNEPLEAAGDLSWMDLRVPLDMSGLECSKTPYLCLTLEKNDKSTMDFTVVGIPDDDVLNDCIDITSRCEGVVATELEWSHEVGDFMAGQPASLSLDVAVKTTDKSRDVEGLRLWRLGLFGSRQANGGGPRLANVDQILDPYRQATQLTGGTPLQFTDIPASYDLGQLGCSDYQFLCLEFEKADTAQPDFAFKILSGEETLVSCKPQPCRGIYLTGLTSTPGAIELREGSSTNTIEFTSEATSSPLGGGVQGANLWRMAVYGSGQPDGRGPRYGFQSQALTGYHRSLPLAHAGDPIEFQSVAVDFDMRGVKCANVKHFCTELSKDPASSPDFQLMPVPNDEVLTSCFPVPARACTGLVLSNMDWTMESGKVVNDQSNDFSLNIDVDSLPGGAQVAGSRLWRVGIFGSRNEDGTGDRLGYRAQILDRRTASASLTPGSYLRMTDVQAQYDFSRLGCELEYQYFCVEFAKGVKAHPDFNMRVQGRRGNTLVNCKMVECKQPIKIGRVQTQDVGNNANLVEGNRYNRVMFTLDAATTPDSGSLTGDRLWALTVFGSQDPTGTGRKLNPQNLYTLSRYQESKDVDGGQPILFGYVDVNYDMTGLSCTDVKFICAKLRKHDNPSPDFELIAVPDPRVLTDCFQVKCDGVIVEGTRLELSGSSELDVGVNDLNFDVSVVSSGNGAEVSGRNLWRVEFFTARNREGTEEKSIIQSQTLTPQMASQDLQAGAILNFRNLAARINRDQLGCQHDNFLCVNLQKADRPSKAFTLEGASPEALVHCLKVSCVKKR</sequence>
<dbReference type="Gene3D" id="6.20.200.20">
    <property type="match status" value="1"/>
</dbReference>
<dbReference type="SMART" id="SM00214">
    <property type="entry name" value="VWC"/>
    <property type="match status" value="1"/>
</dbReference>
<dbReference type="InterPro" id="IPR052624">
    <property type="entry name" value="CRIM1"/>
</dbReference>
<dbReference type="PROSITE" id="PS50184">
    <property type="entry name" value="VWFC_2"/>
    <property type="match status" value="1"/>
</dbReference>
<dbReference type="GeneID" id="119729773"/>
<keyword evidence="3" id="KW-1185">Reference proteome</keyword>
<dbReference type="EnsemblMetazoa" id="XM_038202514.1">
    <property type="protein sequence ID" value="XP_038058442.1"/>
    <property type="gene ID" value="LOC119729773"/>
</dbReference>
<dbReference type="OMA" id="TECILAP"/>
<dbReference type="SUPFAM" id="SSF57603">
    <property type="entry name" value="FnI-like domain"/>
    <property type="match status" value="1"/>
</dbReference>
<name>A0A914A3L9_PATMI</name>
<dbReference type="Pfam" id="PF00093">
    <property type="entry name" value="VWC"/>
    <property type="match status" value="1"/>
</dbReference>
<proteinExistence type="predicted"/>
<dbReference type="RefSeq" id="XP_038058442.1">
    <property type="nucleotide sequence ID" value="XM_038202514.1"/>
</dbReference>
<dbReference type="PROSITE" id="PS01208">
    <property type="entry name" value="VWFC_1"/>
    <property type="match status" value="1"/>
</dbReference>
<organism evidence="2 3">
    <name type="scientific">Patiria miniata</name>
    <name type="common">Bat star</name>
    <name type="synonym">Asterina miniata</name>
    <dbReference type="NCBI Taxonomy" id="46514"/>
    <lineage>
        <taxon>Eukaryota</taxon>
        <taxon>Metazoa</taxon>
        <taxon>Echinodermata</taxon>
        <taxon>Eleutherozoa</taxon>
        <taxon>Asterozoa</taxon>
        <taxon>Asteroidea</taxon>
        <taxon>Valvatacea</taxon>
        <taxon>Valvatida</taxon>
        <taxon>Asterinidae</taxon>
        <taxon>Patiria</taxon>
    </lineage>
</organism>
<dbReference type="OrthoDB" id="10056562at2759"/>
<dbReference type="InterPro" id="IPR001007">
    <property type="entry name" value="VWF_dom"/>
</dbReference>
<evidence type="ECO:0000313" key="3">
    <source>
        <dbReference type="Proteomes" id="UP000887568"/>
    </source>
</evidence>
<evidence type="ECO:0000313" key="2">
    <source>
        <dbReference type="EnsemblMetazoa" id="XP_038058442.1"/>
    </source>
</evidence>